<gene>
    <name evidence="3" type="ORF">CLOSTMETH_01444</name>
</gene>
<dbReference type="PANTHER" id="PTHR37478:SF2">
    <property type="entry name" value="UPF0251 PROTEIN TK0562"/>
    <property type="match status" value="1"/>
</dbReference>
<evidence type="ECO:0000256" key="1">
    <source>
        <dbReference type="ARBA" id="ARBA00009350"/>
    </source>
</evidence>
<reference evidence="3 4" key="1">
    <citation type="submission" date="2009-01" db="EMBL/GenBank/DDBJ databases">
        <authorList>
            <person name="Fulton L."/>
            <person name="Clifton S."/>
            <person name="Fulton B."/>
            <person name="Xu J."/>
            <person name="Minx P."/>
            <person name="Pepin K.H."/>
            <person name="Johnson M."/>
            <person name="Bhonagiri V."/>
            <person name="Nash W.E."/>
            <person name="Mardis E.R."/>
            <person name="Wilson R.K."/>
        </authorList>
    </citation>
    <scope>NUCLEOTIDE SEQUENCE [LARGE SCALE GENOMIC DNA]</scope>
    <source>
        <strain evidence="3 4">DSM 5476</strain>
    </source>
</reference>
<dbReference type="HAMAP" id="MF_00674">
    <property type="entry name" value="UPF0251"/>
    <property type="match status" value="1"/>
</dbReference>
<accession>C0EC75</accession>
<comment type="caution">
    <text evidence="3">The sequence shown here is derived from an EMBL/GenBank/DDBJ whole genome shotgun (WGS) entry which is preliminary data.</text>
</comment>
<dbReference type="InterPro" id="IPR002852">
    <property type="entry name" value="UPF0251"/>
</dbReference>
<name>C0EC75_9FIRM</name>
<comment type="similarity">
    <text evidence="1 2">Belongs to the UPF0251 family.</text>
</comment>
<dbReference type="eggNOG" id="COG1342">
    <property type="taxonomic scope" value="Bacteria"/>
</dbReference>
<dbReference type="SUPFAM" id="SSF88659">
    <property type="entry name" value="Sigma3 and sigma4 domains of RNA polymerase sigma factors"/>
    <property type="match status" value="1"/>
</dbReference>
<evidence type="ECO:0000256" key="2">
    <source>
        <dbReference type="HAMAP-Rule" id="MF_00674"/>
    </source>
</evidence>
<sequence>MKSKNYQRTRKGGGRMARQTKCRRICCLPKSTLFQPDGQDSPRLVLNLDEVEALRLADLEGLDQDTAAARMEVSRATFQRILYSARRTVADALVNGKALELKGGRYVLAQDHCQCEQSCVNCQFQCERTDHHE</sequence>
<evidence type="ECO:0000313" key="4">
    <source>
        <dbReference type="Proteomes" id="UP000003340"/>
    </source>
</evidence>
<dbReference type="AlphaFoldDB" id="C0EC75"/>
<organism evidence="3 4">
    <name type="scientific">[Clostridium] methylpentosum DSM 5476</name>
    <dbReference type="NCBI Taxonomy" id="537013"/>
    <lineage>
        <taxon>Bacteria</taxon>
        <taxon>Bacillati</taxon>
        <taxon>Bacillota</taxon>
        <taxon>Clostridia</taxon>
        <taxon>Eubacteriales</taxon>
        <taxon>Oscillospiraceae</taxon>
        <taxon>Oscillospiraceae incertae sedis</taxon>
    </lineage>
</organism>
<dbReference type="Gene3D" id="1.10.10.10">
    <property type="entry name" value="Winged helix-like DNA-binding domain superfamily/Winged helix DNA-binding domain"/>
    <property type="match status" value="1"/>
</dbReference>
<evidence type="ECO:0000313" key="3">
    <source>
        <dbReference type="EMBL" id="EEG30965.1"/>
    </source>
</evidence>
<protein>
    <recommendedName>
        <fullName evidence="2">UPF0251 protein CLOSTMETH_01444</fullName>
    </recommendedName>
</protein>
<dbReference type="STRING" id="537013.CLOSTMETH_01444"/>
<dbReference type="Pfam" id="PF02001">
    <property type="entry name" value="DUF134"/>
    <property type="match status" value="1"/>
</dbReference>
<reference evidence="3 4" key="2">
    <citation type="submission" date="2009-02" db="EMBL/GenBank/DDBJ databases">
        <title>Draft genome sequence of Clostridium methylpentosum (DSM 5476).</title>
        <authorList>
            <person name="Sudarsanam P."/>
            <person name="Ley R."/>
            <person name="Guruge J."/>
            <person name="Turnbaugh P.J."/>
            <person name="Mahowald M."/>
            <person name="Liep D."/>
            <person name="Gordon J."/>
        </authorList>
    </citation>
    <scope>NUCLEOTIDE SEQUENCE [LARGE SCALE GENOMIC DNA]</scope>
    <source>
        <strain evidence="3 4">DSM 5476</strain>
    </source>
</reference>
<keyword evidence="4" id="KW-1185">Reference proteome</keyword>
<dbReference type="PANTHER" id="PTHR37478">
    <property type="match status" value="1"/>
</dbReference>
<dbReference type="InterPro" id="IPR013324">
    <property type="entry name" value="RNA_pol_sigma_r3/r4-like"/>
</dbReference>
<dbReference type="HOGENOM" id="CLU_094511_1_0_9"/>
<dbReference type="InterPro" id="IPR036388">
    <property type="entry name" value="WH-like_DNA-bd_sf"/>
</dbReference>
<dbReference type="Proteomes" id="UP000003340">
    <property type="component" value="Unassembled WGS sequence"/>
</dbReference>
<dbReference type="EMBL" id="ACEC01000046">
    <property type="protein sequence ID" value="EEG30965.1"/>
    <property type="molecule type" value="Genomic_DNA"/>
</dbReference>
<proteinExistence type="inferred from homology"/>